<dbReference type="EMBL" id="ADZX01000700">
    <property type="protein sequence ID" value="EFK95675.1"/>
    <property type="molecule type" value="Genomic_DNA"/>
</dbReference>
<gene>
    <name evidence="2" type="ORF">LDC_2312</name>
</gene>
<dbReference type="InterPro" id="IPR036388">
    <property type="entry name" value="WH-like_DNA-bd_sf"/>
</dbReference>
<dbReference type="Gene3D" id="1.10.10.10">
    <property type="entry name" value="Winged helix-like DNA-binding domain superfamily/Winged helix DNA-binding domain"/>
    <property type="match status" value="1"/>
</dbReference>
<dbReference type="PANTHER" id="PTHR34293:SF1">
    <property type="entry name" value="HTH-TYPE TRANSCRIPTIONAL REGULATOR TRMBL2"/>
    <property type="match status" value="1"/>
</dbReference>
<feature type="domain" description="Transcription regulator TrmB N-terminal" evidence="1">
    <location>
        <begin position="7"/>
        <end position="74"/>
    </location>
</feature>
<comment type="caution">
    <text evidence="2">The sequence shown here is derived from an EMBL/GenBank/DDBJ whole genome shotgun (WGS) entry which is preliminary data.</text>
</comment>
<dbReference type="Pfam" id="PF01978">
    <property type="entry name" value="TrmB"/>
    <property type="match status" value="1"/>
</dbReference>
<dbReference type="InterPro" id="IPR002831">
    <property type="entry name" value="Tscrpt_reg_TrmB_N"/>
</dbReference>
<organism evidence="2">
    <name type="scientific">sediment metagenome</name>
    <dbReference type="NCBI Taxonomy" id="749907"/>
    <lineage>
        <taxon>unclassified sequences</taxon>
        <taxon>metagenomes</taxon>
        <taxon>ecological metagenomes</taxon>
    </lineage>
</organism>
<reference evidence="2" key="2">
    <citation type="journal article" date="2011" name="Microb. Ecol.">
        <title>Taxonomic and Functional Metagenomic Profiling of the Microbial Community in the Anoxic Sediment of a Sub-saline Shallow Lake (Laguna de Carrizo, Central Spain).</title>
        <authorList>
            <person name="Ferrer M."/>
            <person name="Guazzaroni M.E."/>
            <person name="Richter M."/>
            <person name="Garcia-Salamanca A."/>
            <person name="Yarza P."/>
            <person name="Suarez-Suarez A."/>
            <person name="Solano J."/>
            <person name="Alcaide M."/>
            <person name="van Dillewijn P."/>
            <person name="Molina-Henares M.A."/>
            <person name="Lopez-Cortes N."/>
            <person name="Al-Ramahi Y."/>
            <person name="Guerrero C."/>
            <person name="Acosta A."/>
            <person name="de Eugenio L.I."/>
            <person name="Martinez V."/>
            <person name="Marques S."/>
            <person name="Rojo F."/>
            <person name="Santero E."/>
            <person name="Genilloud O."/>
            <person name="Perez-Perez J."/>
            <person name="Rossello-Mora R."/>
            <person name="Ramos J.L."/>
        </authorList>
    </citation>
    <scope>NUCLEOTIDE SEQUENCE</scope>
</reference>
<evidence type="ECO:0000259" key="1">
    <source>
        <dbReference type="Pfam" id="PF01978"/>
    </source>
</evidence>
<proteinExistence type="predicted"/>
<dbReference type="InterPro" id="IPR036390">
    <property type="entry name" value="WH_DNA-bd_sf"/>
</dbReference>
<sequence>MDINNFLHQFGLSNKESDVYLACLELGSTTVNEISIKANIKRTTTYDVLASLIKQGLIIQTQKAKKRLFYAESPERLKKLLEEKLDKLNQVMPLLKSFCNTIQGKPKIMFYEGRDGLKKVYEDALNYPPEMLAIVTENVLTHLDKDFCDDYIKRRTRLNIRVRAIASENKEMSRYKSEDEKYIKQTKLVAADKFLFTIEMMIYGNKVAFISFKEKLGIIIESEDINNNMRAFFGLAWGEI</sequence>
<evidence type="ECO:0000313" key="2">
    <source>
        <dbReference type="EMBL" id="EFK95675.1"/>
    </source>
</evidence>
<reference evidence="2" key="1">
    <citation type="submission" date="2010-07" db="EMBL/GenBank/DDBJ databases">
        <authorList>
            <consortium name="CONSOLIDER consortium CSD2007-00005"/>
            <person name="Guazzaroni M.-E."/>
            <person name="Richter M."/>
            <person name="Garcia-Salamanca A."/>
            <person name="Yarza P."/>
            <person name="Ferrer M."/>
        </authorList>
    </citation>
    <scope>NUCLEOTIDE SEQUENCE</scope>
</reference>
<dbReference type="AlphaFoldDB" id="D9PL89"/>
<name>D9PL89_9ZZZZ</name>
<accession>D9PL89</accession>
<protein>
    <submittedName>
        <fullName evidence="2">Transcriptional regulator, TrmB</fullName>
    </submittedName>
</protein>
<dbReference type="InterPro" id="IPR051797">
    <property type="entry name" value="TrmB-like"/>
</dbReference>
<dbReference type="SUPFAM" id="SSF46785">
    <property type="entry name" value="Winged helix' DNA-binding domain"/>
    <property type="match status" value="1"/>
</dbReference>
<dbReference type="PANTHER" id="PTHR34293">
    <property type="entry name" value="HTH-TYPE TRANSCRIPTIONAL REGULATOR TRMBL2"/>
    <property type="match status" value="1"/>
</dbReference>